<accession>A0A4R3JAC9</accession>
<gene>
    <name evidence="10" type="ORF">EDD55_10418</name>
</gene>
<dbReference type="InterPro" id="IPR027304">
    <property type="entry name" value="Trigger_fact/SurA_dom_sf"/>
</dbReference>
<dbReference type="Gene3D" id="3.10.50.40">
    <property type="match status" value="1"/>
</dbReference>
<evidence type="ECO:0000259" key="9">
    <source>
        <dbReference type="PROSITE" id="PS50198"/>
    </source>
</evidence>
<evidence type="ECO:0000313" key="11">
    <source>
        <dbReference type="Proteomes" id="UP000295304"/>
    </source>
</evidence>
<comment type="caution">
    <text evidence="10">The sequence shown here is derived from an EMBL/GenBank/DDBJ whole genome shotgun (WGS) entry which is preliminary data.</text>
</comment>
<name>A0A4R3JAC9_9PROT</name>
<sequence length="275" mass="30352">MARTSLPGDPAVETISVNGVRISSQAIAAEAQNHPDPDPDGAYFAAARALVVRELLKQEAEKLEISAVPMEIAPGKHEDIEEARYRVLLEREIKTPTPDEESCRRFYHANLSRFRGADIFEPAHILFTASPDDPEAYRKAEEDASRCLDILRDDPGEFSRLARAQSACPSGKDGGVLGQITHGDTAPEFEKALLSLEAGELYPEPLKSRFGVHVLRLERKDEGKTLPFDAVRERIASYLSEASWRRGAAQYVQVLAAKADIRGLDFGDLDSVLVR</sequence>
<dbReference type="InterPro" id="IPR050245">
    <property type="entry name" value="PrsA_foldase"/>
</dbReference>
<dbReference type="OrthoDB" id="196786at2"/>
<evidence type="ECO:0000256" key="7">
    <source>
        <dbReference type="ARBA" id="ARBA00031484"/>
    </source>
</evidence>
<evidence type="ECO:0000256" key="2">
    <source>
        <dbReference type="ARBA" id="ARBA00007656"/>
    </source>
</evidence>
<dbReference type="PROSITE" id="PS50198">
    <property type="entry name" value="PPIC_PPIASE_2"/>
    <property type="match status" value="1"/>
</dbReference>
<dbReference type="InterPro" id="IPR046357">
    <property type="entry name" value="PPIase_dom_sf"/>
</dbReference>
<dbReference type="AlphaFoldDB" id="A0A4R3JAC9"/>
<dbReference type="EC" id="5.2.1.8" evidence="3"/>
<dbReference type="EMBL" id="SLZW01000004">
    <property type="protein sequence ID" value="TCS62929.1"/>
    <property type="molecule type" value="Genomic_DNA"/>
</dbReference>
<dbReference type="RefSeq" id="WP_132938682.1">
    <property type="nucleotide sequence ID" value="NZ_CP119676.1"/>
</dbReference>
<reference evidence="10 11" key="1">
    <citation type="submission" date="2019-03" db="EMBL/GenBank/DDBJ databases">
        <title>Genomic Encyclopedia of Type Strains, Phase IV (KMG-IV): sequencing the most valuable type-strain genomes for metagenomic binning, comparative biology and taxonomic classification.</title>
        <authorList>
            <person name="Goeker M."/>
        </authorList>
    </citation>
    <scope>NUCLEOTIDE SEQUENCE [LARGE SCALE GENOMIC DNA]</scope>
    <source>
        <strain evidence="10 11">DSM 101688</strain>
    </source>
</reference>
<organism evidence="10 11">
    <name type="scientific">Varunaivibrio sulfuroxidans</name>
    <dbReference type="NCBI Taxonomy" id="1773489"/>
    <lineage>
        <taxon>Bacteria</taxon>
        <taxon>Pseudomonadati</taxon>
        <taxon>Pseudomonadota</taxon>
        <taxon>Alphaproteobacteria</taxon>
        <taxon>Rhodospirillales</taxon>
        <taxon>Magnetovibrionaceae</taxon>
        <taxon>Varunaivibrio</taxon>
    </lineage>
</organism>
<keyword evidence="8 10" id="KW-0413">Isomerase</keyword>
<dbReference type="InterPro" id="IPR023058">
    <property type="entry name" value="PPIase_PpiC_CS"/>
</dbReference>
<dbReference type="PANTHER" id="PTHR47245:SF2">
    <property type="entry name" value="PEPTIDYL-PROLYL CIS-TRANS ISOMERASE HP_0175-RELATED"/>
    <property type="match status" value="1"/>
</dbReference>
<dbReference type="InterPro" id="IPR000297">
    <property type="entry name" value="PPIase_PpiC"/>
</dbReference>
<evidence type="ECO:0000256" key="6">
    <source>
        <dbReference type="ARBA" id="ARBA00030642"/>
    </source>
</evidence>
<evidence type="ECO:0000256" key="3">
    <source>
        <dbReference type="ARBA" id="ARBA00013194"/>
    </source>
</evidence>
<dbReference type="SUPFAM" id="SSF54534">
    <property type="entry name" value="FKBP-like"/>
    <property type="match status" value="1"/>
</dbReference>
<evidence type="ECO:0000256" key="4">
    <source>
        <dbReference type="ARBA" id="ARBA00018370"/>
    </source>
</evidence>
<evidence type="ECO:0000256" key="1">
    <source>
        <dbReference type="ARBA" id="ARBA00000971"/>
    </source>
</evidence>
<evidence type="ECO:0000313" key="10">
    <source>
        <dbReference type="EMBL" id="TCS62929.1"/>
    </source>
</evidence>
<keyword evidence="5 8" id="KW-0697">Rotamase</keyword>
<comment type="similarity">
    <text evidence="2">Belongs to the PpiC/parvulin rotamase family.</text>
</comment>
<dbReference type="Pfam" id="PF00639">
    <property type="entry name" value="Rotamase"/>
    <property type="match status" value="1"/>
</dbReference>
<feature type="domain" description="PpiC" evidence="9">
    <location>
        <begin position="117"/>
        <end position="219"/>
    </location>
</feature>
<proteinExistence type="inferred from homology"/>
<dbReference type="PROSITE" id="PS01096">
    <property type="entry name" value="PPIC_PPIASE_1"/>
    <property type="match status" value="1"/>
</dbReference>
<comment type="catalytic activity">
    <reaction evidence="1">
        <text>[protein]-peptidylproline (omega=180) = [protein]-peptidylproline (omega=0)</text>
        <dbReference type="Rhea" id="RHEA:16237"/>
        <dbReference type="Rhea" id="RHEA-COMP:10747"/>
        <dbReference type="Rhea" id="RHEA-COMP:10748"/>
        <dbReference type="ChEBI" id="CHEBI:83833"/>
        <dbReference type="ChEBI" id="CHEBI:83834"/>
        <dbReference type="EC" id="5.2.1.8"/>
    </reaction>
</comment>
<evidence type="ECO:0000256" key="8">
    <source>
        <dbReference type="PROSITE-ProRule" id="PRU00278"/>
    </source>
</evidence>
<dbReference type="GO" id="GO:0003755">
    <property type="term" value="F:peptidyl-prolyl cis-trans isomerase activity"/>
    <property type="evidence" value="ECO:0007669"/>
    <property type="project" value="UniProtKB-KW"/>
</dbReference>
<dbReference type="SUPFAM" id="SSF109998">
    <property type="entry name" value="Triger factor/SurA peptide-binding domain-like"/>
    <property type="match status" value="1"/>
</dbReference>
<keyword evidence="11" id="KW-1185">Reference proteome</keyword>
<evidence type="ECO:0000256" key="5">
    <source>
        <dbReference type="ARBA" id="ARBA00023110"/>
    </source>
</evidence>
<protein>
    <recommendedName>
        <fullName evidence="4">Parvulin-like PPIase</fullName>
        <ecNumber evidence="3">5.2.1.8</ecNumber>
    </recommendedName>
    <alternativeName>
        <fullName evidence="6">Peptidyl-prolyl cis-trans isomerase plp</fullName>
    </alternativeName>
    <alternativeName>
        <fullName evidence="7">Rotamase plp</fullName>
    </alternativeName>
</protein>
<dbReference type="PANTHER" id="PTHR47245">
    <property type="entry name" value="PEPTIDYLPROLYL ISOMERASE"/>
    <property type="match status" value="1"/>
</dbReference>
<dbReference type="Proteomes" id="UP000295304">
    <property type="component" value="Unassembled WGS sequence"/>
</dbReference>